<organism evidence="15 16">
    <name type="scientific">Laodelphax striatellus</name>
    <name type="common">Small brown planthopper</name>
    <name type="synonym">Delphax striatella</name>
    <dbReference type="NCBI Taxonomy" id="195883"/>
    <lineage>
        <taxon>Eukaryota</taxon>
        <taxon>Metazoa</taxon>
        <taxon>Ecdysozoa</taxon>
        <taxon>Arthropoda</taxon>
        <taxon>Hexapoda</taxon>
        <taxon>Insecta</taxon>
        <taxon>Pterygota</taxon>
        <taxon>Neoptera</taxon>
        <taxon>Paraneoptera</taxon>
        <taxon>Hemiptera</taxon>
        <taxon>Auchenorrhyncha</taxon>
        <taxon>Fulgoroidea</taxon>
        <taxon>Delphacidae</taxon>
        <taxon>Criomorphinae</taxon>
        <taxon>Laodelphax</taxon>
    </lineage>
</organism>
<keyword evidence="5 10" id="KW-0805">Transcription regulation</keyword>
<evidence type="ECO:0000256" key="1">
    <source>
        <dbReference type="ARBA" id="ARBA00004123"/>
    </source>
</evidence>
<name>A0A482WYR4_LAOST</name>
<evidence type="ECO:0000256" key="5">
    <source>
        <dbReference type="ARBA" id="ARBA00023015"/>
    </source>
</evidence>
<feature type="compositionally biased region" description="Polar residues" evidence="11">
    <location>
        <begin position="280"/>
        <end position="308"/>
    </location>
</feature>
<dbReference type="InterPro" id="IPR048385">
    <property type="entry name" value="Med15_central"/>
</dbReference>
<keyword evidence="7 10" id="KW-0804">Transcription</keyword>
<dbReference type="Pfam" id="PF09606">
    <property type="entry name" value="Med15_N"/>
    <property type="match status" value="1"/>
</dbReference>
<dbReference type="STRING" id="195883.A0A482WYR4"/>
<comment type="subcellular location">
    <subcellularLocation>
        <location evidence="1 10">Nucleus</location>
    </subcellularLocation>
</comment>
<dbReference type="Pfam" id="PF21539">
    <property type="entry name" value="Med15_C"/>
    <property type="match status" value="1"/>
</dbReference>
<reference evidence="15 16" key="1">
    <citation type="journal article" date="2017" name="Gigascience">
        <title>Genome sequence of the small brown planthopper, Laodelphax striatellus.</title>
        <authorList>
            <person name="Zhu J."/>
            <person name="Jiang F."/>
            <person name="Wang X."/>
            <person name="Yang P."/>
            <person name="Bao Y."/>
            <person name="Zhao W."/>
            <person name="Wang W."/>
            <person name="Lu H."/>
            <person name="Wang Q."/>
            <person name="Cui N."/>
            <person name="Li J."/>
            <person name="Chen X."/>
            <person name="Luo L."/>
            <person name="Yu J."/>
            <person name="Kang L."/>
            <person name="Cui F."/>
        </authorList>
    </citation>
    <scope>NUCLEOTIDE SEQUENCE [LARGE SCALE GENOMIC DNA]</scope>
    <source>
        <strain evidence="15">Lst14</strain>
    </source>
</reference>
<evidence type="ECO:0000256" key="3">
    <source>
        <dbReference type="ARBA" id="ARBA00011837"/>
    </source>
</evidence>
<protein>
    <recommendedName>
        <fullName evidence="4 10">Mediator of RNA polymerase II transcription subunit 15</fullName>
    </recommendedName>
    <alternativeName>
        <fullName evidence="9 10">Mediator complex subunit 15</fullName>
    </alternativeName>
</protein>
<dbReference type="InterPro" id="IPR048386">
    <property type="entry name" value="Med15_C"/>
</dbReference>
<feature type="domain" description="ARC105/Med15 mediator subunit C-terminal" evidence="14">
    <location>
        <begin position="498"/>
        <end position="606"/>
    </location>
</feature>
<dbReference type="CDD" id="cd11685">
    <property type="entry name" value="UEV_TSG101-like"/>
    <property type="match status" value="1"/>
</dbReference>
<dbReference type="GO" id="GO:0006355">
    <property type="term" value="P:regulation of DNA-templated transcription"/>
    <property type="evidence" value="ECO:0007669"/>
    <property type="project" value="InterPro"/>
</dbReference>
<dbReference type="EMBL" id="QKKF02022243">
    <property type="protein sequence ID" value="RZF38482.1"/>
    <property type="molecule type" value="Genomic_DNA"/>
</dbReference>
<evidence type="ECO:0000256" key="4">
    <source>
        <dbReference type="ARBA" id="ARBA00019613"/>
    </source>
</evidence>
<evidence type="ECO:0000259" key="14">
    <source>
        <dbReference type="Pfam" id="PF21539"/>
    </source>
</evidence>
<proteinExistence type="inferred from homology"/>
<dbReference type="SUPFAM" id="SSF47040">
    <property type="entry name" value="Kix domain of CBP (creb binding protein)"/>
    <property type="match status" value="1"/>
</dbReference>
<dbReference type="FunFam" id="1.10.246.20:FF:000002">
    <property type="entry name" value="Mediator of RNA polymerase II transcription subunit 15"/>
    <property type="match status" value="1"/>
</dbReference>
<dbReference type="Proteomes" id="UP000291343">
    <property type="component" value="Unassembled WGS sequence"/>
</dbReference>
<evidence type="ECO:0000259" key="12">
    <source>
        <dbReference type="Pfam" id="PF09606"/>
    </source>
</evidence>
<evidence type="ECO:0000313" key="15">
    <source>
        <dbReference type="EMBL" id="RZF38482.1"/>
    </source>
</evidence>
<evidence type="ECO:0000256" key="9">
    <source>
        <dbReference type="ARBA" id="ARBA00032016"/>
    </source>
</evidence>
<dbReference type="OrthoDB" id="10055322at2759"/>
<evidence type="ECO:0000313" key="16">
    <source>
        <dbReference type="Proteomes" id="UP000291343"/>
    </source>
</evidence>
<evidence type="ECO:0000259" key="13">
    <source>
        <dbReference type="Pfam" id="PF21538"/>
    </source>
</evidence>
<comment type="similarity">
    <text evidence="2 10">Belongs to the Mediator complex subunit 15 family.</text>
</comment>
<dbReference type="GO" id="GO:0003712">
    <property type="term" value="F:transcription coregulator activity"/>
    <property type="evidence" value="ECO:0007669"/>
    <property type="project" value="InterPro"/>
</dbReference>
<sequence>MASDENGWRTQSFRQNVVQKIEEAVRSSGMSTTKNSMEMEKHVFQKAKSREEYLGFVARLILHVREVTSNNSKKGAMNGPGGAGGQNMQDPINALQTLARQGTGNQMMGMVPPQPQNQVTATNLLQTLNQRPILQQKLQTGMNTMPMGPMSNQMGGPMGPMNPNAMGGPMPGPMVGQMGPMSGPMGNQMGPQMGGQMNAQMSAQMAGQMAGLGGNMGPAMGGPNQMGGPMGSPISSGQMGGPMAGQMGHLQQRKNLQNEGMMMGGQGPGFVNARNVTPTQFLRQSPTPPHSAQSPASAGLGSSNQMVSSPALVPSPNAQMTPNMGGPMRSVGMVASPSSSLNTPGQGPTPVPTPSPCNSQEDQAYREKARQLSKYIDPLRRMIAKMGNGDVEKCAKMKKLLDILSHPSKRMPLETLLKCEIVLEKLDFKRSETGPAPVLREQHPILEALSSHLLQSPLINHTLQRTFGPCLEALFGSDIKMLPPLSKKRKLEEPPDDIPEVLQGEIARLDQRFKVSLDPTQQTGSRSVQLVCWLDDRHLPCVPPVALTVPDDYPHSPPRCHLSPHEYTATSFLRAVQSALESRIRKLPRRFSVSQLLDTWEMSVRQACSPTPHTPLSTTTVAMGL</sequence>
<evidence type="ECO:0000256" key="6">
    <source>
        <dbReference type="ARBA" id="ARBA00023159"/>
    </source>
</evidence>
<keyword evidence="6 10" id="KW-0010">Activator</keyword>
<dbReference type="PANTHER" id="PTHR31804">
    <property type="entry name" value="MEDIATOR OF RNA POLYMERASE II TRANSCRIPTION SUBUNIT 15"/>
    <property type="match status" value="1"/>
</dbReference>
<feature type="domain" description="ARC105/Med15 mediator subunit central" evidence="13">
    <location>
        <begin position="361"/>
        <end position="472"/>
    </location>
</feature>
<keyword evidence="8 10" id="KW-0539">Nucleus</keyword>
<dbReference type="InterPro" id="IPR019087">
    <property type="entry name" value="Med15_N"/>
</dbReference>
<dbReference type="PANTHER" id="PTHR31804:SF3">
    <property type="entry name" value="MEDIATOR OF RNA POLYMERASE II TRANSCRIPTION SUBUNIT 15"/>
    <property type="match status" value="1"/>
</dbReference>
<dbReference type="Gene3D" id="1.10.246.20">
    <property type="entry name" value="Coactivator CBP, KIX domain"/>
    <property type="match status" value="1"/>
</dbReference>
<evidence type="ECO:0000256" key="8">
    <source>
        <dbReference type="ARBA" id="ARBA00023242"/>
    </source>
</evidence>
<evidence type="ECO:0000256" key="10">
    <source>
        <dbReference type="RuleBase" id="RU364148"/>
    </source>
</evidence>
<comment type="subunit">
    <text evidence="3 10">Component of the Mediator complex.</text>
</comment>
<feature type="domain" description="Mediator of RNA polymerase II transcription subunit 15 N-terminal" evidence="12">
    <location>
        <begin position="5"/>
        <end position="73"/>
    </location>
</feature>
<feature type="region of interest" description="Disordered" evidence="11">
    <location>
        <begin position="280"/>
        <end position="367"/>
    </location>
</feature>
<comment type="caution">
    <text evidence="15">The sequence shown here is derived from an EMBL/GenBank/DDBJ whole genome shotgun (WGS) entry which is preliminary data.</text>
</comment>
<dbReference type="GO" id="GO:0005634">
    <property type="term" value="C:nucleus"/>
    <property type="evidence" value="ECO:0007669"/>
    <property type="project" value="UniProtKB-SubCell"/>
</dbReference>
<accession>A0A482WYR4</accession>
<gene>
    <name evidence="10" type="primary">MED15</name>
    <name evidence="15" type="ORF">LSTR_LSTR006077</name>
</gene>
<dbReference type="Pfam" id="PF21538">
    <property type="entry name" value="Med15_M"/>
    <property type="match status" value="1"/>
</dbReference>
<dbReference type="InterPro" id="IPR036529">
    <property type="entry name" value="KIX_dom_sf"/>
</dbReference>
<keyword evidence="16" id="KW-1185">Reference proteome</keyword>
<evidence type="ECO:0000256" key="7">
    <source>
        <dbReference type="ARBA" id="ARBA00023163"/>
    </source>
</evidence>
<dbReference type="AlphaFoldDB" id="A0A482WYR4"/>
<comment type="function">
    <text evidence="10">Component of the Mediator complex, a coactivator involved in the regulated transcription of nearly all RNA polymerase II-dependent genes. Mediator functions as a bridge to convey information from gene-specific regulatory proteins to the basal RNA polymerase II transcription machinery. Mediator is recruited to promoters by direct interactions with regulatory proteins and serves as a scaffold for the assembly of a functional preinitiation complex with RNA polymerase II and the general transcription factors.</text>
</comment>
<evidence type="ECO:0000256" key="11">
    <source>
        <dbReference type="SAM" id="MobiDB-lite"/>
    </source>
</evidence>
<dbReference type="FunCoup" id="A0A482WYR4">
    <property type="interactions" value="1521"/>
</dbReference>
<dbReference type="SMR" id="A0A482WYR4"/>
<dbReference type="InParanoid" id="A0A482WYR4"/>
<evidence type="ECO:0000256" key="2">
    <source>
        <dbReference type="ARBA" id="ARBA00009807"/>
    </source>
</evidence>